<evidence type="ECO:0000313" key="3">
    <source>
        <dbReference type="Proteomes" id="UP000435112"/>
    </source>
</evidence>
<dbReference type="AlphaFoldDB" id="A0A6A3NMV1"/>
<organism evidence="2 3">
    <name type="scientific">Phytophthora rubi</name>
    <dbReference type="NCBI Taxonomy" id="129364"/>
    <lineage>
        <taxon>Eukaryota</taxon>
        <taxon>Sar</taxon>
        <taxon>Stramenopiles</taxon>
        <taxon>Oomycota</taxon>
        <taxon>Peronosporomycetes</taxon>
        <taxon>Peronosporales</taxon>
        <taxon>Peronosporaceae</taxon>
        <taxon>Phytophthora</taxon>
    </lineage>
</organism>
<evidence type="ECO:0000313" key="2">
    <source>
        <dbReference type="EMBL" id="KAE9042313.1"/>
    </source>
</evidence>
<dbReference type="EMBL" id="QXFU01000150">
    <property type="protein sequence ID" value="KAE9042313.1"/>
    <property type="molecule type" value="Genomic_DNA"/>
</dbReference>
<feature type="chain" id="PRO_5025546546" description="Secreted protein" evidence="1">
    <location>
        <begin position="26"/>
        <end position="73"/>
    </location>
</feature>
<name>A0A6A3NMV1_9STRA</name>
<sequence length="73" mass="7602">MQWTVATCAMRVRLAGLVLCGGATTRDTSKLTSRATIESVKCSGTVDNATTSGYDVAAAVEVSAPAWAYLLCE</sequence>
<evidence type="ECO:0008006" key="4">
    <source>
        <dbReference type="Google" id="ProtNLM"/>
    </source>
</evidence>
<evidence type="ECO:0000256" key="1">
    <source>
        <dbReference type="SAM" id="SignalP"/>
    </source>
</evidence>
<proteinExistence type="predicted"/>
<feature type="signal peptide" evidence="1">
    <location>
        <begin position="1"/>
        <end position="25"/>
    </location>
</feature>
<keyword evidence="1" id="KW-0732">Signal</keyword>
<reference evidence="2 3" key="1">
    <citation type="submission" date="2018-09" db="EMBL/GenBank/DDBJ databases">
        <title>Genomic investigation of the strawberry pathogen Phytophthora fragariae indicates pathogenicity is determined by transcriptional variation in three key races.</title>
        <authorList>
            <person name="Adams T.M."/>
            <person name="Armitage A.D."/>
            <person name="Sobczyk M.K."/>
            <person name="Bates H.J."/>
            <person name="Dunwell J.M."/>
            <person name="Nellist C.F."/>
            <person name="Harrison R.J."/>
        </authorList>
    </citation>
    <scope>NUCLEOTIDE SEQUENCE [LARGE SCALE GENOMIC DNA]</scope>
    <source>
        <strain evidence="2 3">SCRP324</strain>
    </source>
</reference>
<protein>
    <recommendedName>
        <fullName evidence="4">Secreted protein</fullName>
    </recommendedName>
</protein>
<dbReference type="OrthoDB" id="10339214at2759"/>
<gene>
    <name evidence="2" type="ORF">PR002_g3987</name>
</gene>
<dbReference type="Proteomes" id="UP000435112">
    <property type="component" value="Unassembled WGS sequence"/>
</dbReference>
<comment type="caution">
    <text evidence="2">The sequence shown here is derived from an EMBL/GenBank/DDBJ whole genome shotgun (WGS) entry which is preliminary data.</text>
</comment>
<accession>A0A6A3NMV1</accession>